<reference evidence="2 3" key="1">
    <citation type="submission" date="2023-04" db="EMBL/GenBank/DDBJ databases">
        <title>Fusibacter bizertensis strain WBS, isolated from littoral bottom sediments of the Arctic seas - biochemical and genomic analysis.</title>
        <authorList>
            <person name="Brioukhanov A.L."/>
        </authorList>
    </citation>
    <scope>NUCLEOTIDE SEQUENCE [LARGE SCALE GENOMIC DNA]</scope>
    <source>
        <strain evidence="2 3">WBS</strain>
    </source>
</reference>
<protein>
    <submittedName>
        <fullName evidence="2">Chemotaxis protein CheW</fullName>
    </submittedName>
</protein>
<evidence type="ECO:0000313" key="3">
    <source>
        <dbReference type="Proteomes" id="UP001158045"/>
    </source>
</evidence>
<dbReference type="InterPro" id="IPR039315">
    <property type="entry name" value="CheW"/>
</dbReference>
<sequence length="145" mass="16714">MSEIREFVTFRLNQEYYGINIQNVENIEKVLPITRIPYTLNYIKGVVNLRGIIVPVVDLRARFGLDKKPTSEESRIIIVNLDENKIGMLVDSSSEVLQIMEDDIDAAPNVKKEINNEFIKNIGKKNGRIIMLIDLYKVLNIEHVE</sequence>
<proteinExistence type="predicted"/>
<evidence type="ECO:0000259" key="1">
    <source>
        <dbReference type="PROSITE" id="PS50851"/>
    </source>
</evidence>
<dbReference type="CDD" id="cd00732">
    <property type="entry name" value="CheW"/>
    <property type="match status" value="1"/>
</dbReference>
<dbReference type="RefSeq" id="WP_281092406.1">
    <property type="nucleotide sequence ID" value="NZ_JARYZI010000001.1"/>
</dbReference>
<dbReference type="PANTHER" id="PTHR22617:SF23">
    <property type="entry name" value="CHEMOTAXIS PROTEIN CHEW"/>
    <property type="match status" value="1"/>
</dbReference>
<dbReference type="SUPFAM" id="SSF50341">
    <property type="entry name" value="CheW-like"/>
    <property type="match status" value="1"/>
</dbReference>
<feature type="domain" description="CheW-like" evidence="1">
    <location>
        <begin position="4"/>
        <end position="144"/>
    </location>
</feature>
<organism evidence="2 3">
    <name type="scientific">Fusibacter bizertensis</name>
    <dbReference type="NCBI Taxonomy" id="1488331"/>
    <lineage>
        <taxon>Bacteria</taxon>
        <taxon>Bacillati</taxon>
        <taxon>Bacillota</taxon>
        <taxon>Clostridia</taxon>
        <taxon>Eubacteriales</taxon>
        <taxon>Eubacteriales Family XII. Incertae Sedis</taxon>
        <taxon>Fusibacter</taxon>
    </lineage>
</organism>
<accession>A0ABT6N878</accession>
<dbReference type="InterPro" id="IPR036061">
    <property type="entry name" value="CheW-like_dom_sf"/>
</dbReference>
<dbReference type="EMBL" id="JARYZI010000001">
    <property type="protein sequence ID" value="MDH8676606.1"/>
    <property type="molecule type" value="Genomic_DNA"/>
</dbReference>
<dbReference type="PROSITE" id="PS50851">
    <property type="entry name" value="CHEW"/>
    <property type="match status" value="1"/>
</dbReference>
<dbReference type="Gene3D" id="2.30.30.40">
    <property type="entry name" value="SH3 Domains"/>
    <property type="match status" value="1"/>
</dbReference>
<name>A0ABT6N878_9FIRM</name>
<dbReference type="Proteomes" id="UP001158045">
    <property type="component" value="Unassembled WGS sequence"/>
</dbReference>
<dbReference type="Gene3D" id="2.40.50.180">
    <property type="entry name" value="CheA-289, Domain 4"/>
    <property type="match status" value="1"/>
</dbReference>
<comment type="caution">
    <text evidence="2">The sequence shown here is derived from an EMBL/GenBank/DDBJ whole genome shotgun (WGS) entry which is preliminary data.</text>
</comment>
<dbReference type="PANTHER" id="PTHR22617">
    <property type="entry name" value="CHEMOTAXIS SENSOR HISTIDINE KINASE-RELATED"/>
    <property type="match status" value="1"/>
</dbReference>
<evidence type="ECO:0000313" key="2">
    <source>
        <dbReference type="EMBL" id="MDH8676606.1"/>
    </source>
</evidence>
<dbReference type="InterPro" id="IPR002545">
    <property type="entry name" value="CheW-lke_dom"/>
</dbReference>
<gene>
    <name evidence="2" type="ORF">QE109_00535</name>
</gene>
<keyword evidence="3" id="KW-1185">Reference proteome</keyword>
<dbReference type="Pfam" id="PF01584">
    <property type="entry name" value="CheW"/>
    <property type="match status" value="1"/>
</dbReference>
<dbReference type="SMART" id="SM00260">
    <property type="entry name" value="CheW"/>
    <property type="match status" value="1"/>
</dbReference>